<feature type="transmembrane region" description="Helical" evidence="1">
    <location>
        <begin position="286"/>
        <end position="306"/>
    </location>
</feature>
<reference evidence="2 3" key="1">
    <citation type="submission" date="2016-10" db="EMBL/GenBank/DDBJ databases">
        <authorList>
            <person name="de Groot N.N."/>
        </authorList>
    </citation>
    <scope>NUCLEOTIDE SEQUENCE [LARGE SCALE GENOMIC DNA]</scope>
    <source>
        <strain evidence="2 3">DSM 23042</strain>
    </source>
</reference>
<dbReference type="OrthoDB" id="9812260at2"/>
<accession>A0A1H9PM77</accession>
<protein>
    <submittedName>
        <fullName evidence="2">HAMP domain-containing protein</fullName>
    </submittedName>
</protein>
<dbReference type="RefSeq" id="WP_092687149.1">
    <property type="nucleotide sequence ID" value="NZ_FOGU01000001.1"/>
</dbReference>
<evidence type="ECO:0000313" key="3">
    <source>
        <dbReference type="Proteomes" id="UP000198885"/>
    </source>
</evidence>
<dbReference type="AlphaFoldDB" id="A0A1H9PM77"/>
<proteinExistence type="predicted"/>
<sequence length="357" mass="39190">MSFLKREYQYQPSLRRSLVGFMAVACVTAMISLVLGVRHYASDFERSVQANLVQRGTESVRMTFANAMAREWESLEAVAENVNLGSREQMTSFVDAVVEASNRIAWAGVADLSGHVLAGSNGYREGEDVGGRRWFREGLKTPSFGNVFSLDRAGGEDRYLNMSVPIKGPDLIVDGVMVYRVKVDWIEEYLTTAARDLGLDFFVLNSAGEIVIDGDLSGFGPLSENIALAATIASERRFMRATADGAYLVGIHTKLTADTMPRSGWTLAVRVPSTTPQGDVRDLTQVLLGFCGLVLMGMLLFSILFGQHFLRPIQKLAETARSIANGDDRYPEELDSTRESAAFSDALAMIQTRLSSK</sequence>
<evidence type="ECO:0000256" key="1">
    <source>
        <dbReference type="SAM" id="Phobius"/>
    </source>
</evidence>
<organism evidence="2 3">
    <name type="scientific">Tranquillimonas rosea</name>
    <dbReference type="NCBI Taxonomy" id="641238"/>
    <lineage>
        <taxon>Bacteria</taxon>
        <taxon>Pseudomonadati</taxon>
        <taxon>Pseudomonadota</taxon>
        <taxon>Alphaproteobacteria</taxon>
        <taxon>Rhodobacterales</taxon>
        <taxon>Roseobacteraceae</taxon>
        <taxon>Tranquillimonas</taxon>
    </lineage>
</organism>
<keyword evidence="1" id="KW-0472">Membrane</keyword>
<keyword evidence="1" id="KW-0812">Transmembrane</keyword>
<name>A0A1H9PM77_9RHOB</name>
<keyword evidence="1" id="KW-1133">Transmembrane helix</keyword>
<evidence type="ECO:0000313" key="2">
    <source>
        <dbReference type="EMBL" id="SER48899.1"/>
    </source>
</evidence>
<dbReference type="Gene3D" id="3.30.450.20">
    <property type="entry name" value="PAS domain"/>
    <property type="match status" value="1"/>
</dbReference>
<dbReference type="EMBL" id="FOGU01000001">
    <property type="protein sequence ID" value="SER48899.1"/>
    <property type="molecule type" value="Genomic_DNA"/>
</dbReference>
<keyword evidence="3" id="KW-1185">Reference proteome</keyword>
<gene>
    <name evidence="2" type="ORF">SAMN04490244_101237</name>
</gene>
<feature type="transmembrane region" description="Helical" evidence="1">
    <location>
        <begin position="21"/>
        <end position="41"/>
    </location>
</feature>
<dbReference type="STRING" id="641238.SAMN04490244_101237"/>
<dbReference type="Gene3D" id="6.10.340.10">
    <property type="match status" value="1"/>
</dbReference>
<dbReference type="Proteomes" id="UP000198885">
    <property type="component" value="Unassembled WGS sequence"/>
</dbReference>